<feature type="compositionally biased region" description="Basic and acidic residues" evidence="1">
    <location>
        <begin position="22"/>
        <end position="32"/>
    </location>
</feature>
<evidence type="ECO:0000256" key="1">
    <source>
        <dbReference type="SAM" id="MobiDB-lite"/>
    </source>
</evidence>
<proteinExistence type="predicted"/>
<evidence type="ECO:0000256" key="2">
    <source>
        <dbReference type="SAM" id="Phobius"/>
    </source>
</evidence>
<keyword evidence="2" id="KW-0472">Membrane</keyword>
<dbReference type="RefSeq" id="WP_140867748.1">
    <property type="nucleotide sequence ID" value="NZ_RCZK01000002.1"/>
</dbReference>
<name>A0A502CPC0_9SPHN</name>
<feature type="region of interest" description="Disordered" evidence="1">
    <location>
        <begin position="20"/>
        <end position="39"/>
    </location>
</feature>
<keyword evidence="2" id="KW-0812">Transmembrane</keyword>
<reference evidence="3 4" key="1">
    <citation type="journal article" date="2019" name="Environ. Microbiol.">
        <title>Species interactions and distinct microbial communities in high Arctic permafrost affected cryosols are associated with the CH4 and CO2 gas fluxes.</title>
        <authorList>
            <person name="Altshuler I."/>
            <person name="Hamel J."/>
            <person name="Turney S."/>
            <person name="Magnuson E."/>
            <person name="Levesque R."/>
            <person name="Greer C."/>
            <person name="Whyte L.G."/>
        </authorList>
    </citation>
    <scope>NUCLEOTIDE SEQUENCE [LARGE SCALE GENOMIC DNA]</scope>
    <source>
        <strain evidence="3 4">S5.1</strain>
    </source>
</reference>
<dbReference type="Proteomes" id="UP000318413">
    <property type="component" value="Unassembled WGS sequence"/>
</dbReference>
<dbReference type="OrthoDB" id="7876851at2"/>
<dbReference type="AlphaFoldDB" id="A0A502CPC0"/>
<dbReference type="EMBL" id="RCZK01000002">
    <property type="protein sequence ID" value="TPG14380.1"/>
    <property type="molecule type" value="Genomic_DNA"/>
</dbReference>
<sequence length="107" mass="11653">MGDVDNRIANMFREVSQLQNLDPDRTGLKDKGGGGTSDDMEARVARLEKNVDTMTADLSTVKADVATLKENVRHLPTKPWMFSTLGGMLTVLAVVVGLIVRFLPHAS</sequence>
<accession>A0A502CPC0</accession>
<keyword evidence="4" id="KW-1185">Reference proteome</keyword>
<dbReference type="Gene3D" id="1.20.5.340">
    <property type="match status" value="1"/>
</dbReference>
<evidence type="ECO:0000313" key="4">
    <source>
        <dbReference type="Proteomes" id="UP000318413"/>
    </source>
</evidence>
<gene>
    <name evidence="3" type="ORF">EAH84_03470</name>
</gene>
<comment type="caution">
    <text evidence="3">The sequence shown here is derived from an EMBL/GenBank/DDBJ whole genome shotgun (WGS) entry which is preliminary data.</text>
</comment>
<feature type="transmembrane region" description="Helical" evidence="2">
    <location>
        <begin position="80"/>
        <end position="103"/>
    </location>
</feature>
<evidence type="ECO:0000313" key="3">
    <source>
        <dbReference type="EMBL" id="TPG14380.1"/>
    </source>
</evidence>
<keyword evidence="2" id="KW-1133">Transmembrane helix</keyword>
<organism evidence="3 4">
    <name type="scientific">Sphingomonas oligophenolica</name>
    <dbReference type="NCBI Taxonomy" id="301154"/>
    <lineage>
        <taxon>Bacteria</taxon>
        <taxon>Pseudomonadati</taxon>
        <taxon>Pseudomonadota</taxon>
        <taxon>Alphaproteobacteria</taxon>
        <taxon>Sphingomonadales</taxon>
        <taxon>Sphingomonadaceae</taxon>
        <taxon>Sphingomonas</taxon>
    </lineage>
</organism>
<protein>
    <submittedName>
        <fullName evidence="3">Uncharacterized protein</fullName>
    </submittedName>
</protein>